<feature type="region of interest" description="Disordered" evidence="1">
    <location>
        <begin position="37"/>
        <end position="70"/>
    </location>
</feature>
<proteinExistence type="predicted"/>
<dbReference type="EMBL" id="CNGE01001005">
    <property type="protein sequence ID" value="CKT60226.1"/>
    <property type="molecule type" value="Genomic_DNA"/>
</dbReference>
<accession>A0A655AQV1</accession>
<sequence length="119" mass="12806">MRSRTISIAFFSFCQRVVSSANFSFWSASSERSLANRSADASSSSLDSAISSISSRRTSRSTSSISTGRESISIRSRLAASSTRSMALSGRKRAVIYRSLKVAAATSAESVMRTPWCTS</sequence>
<dbReference type="AlphaFoldDB" id="A0A655AQV1"/>
<protein>
    <submittedName>
        <fullName evidence="2">Uncharacterized protein</fullName>
    </submittedName>
</protein>
<dbReference type="Proteomes" id="UP000048948">
    <property type="component" value="Unassembled WGS sequence"/>
</dbReference>
<name>A0A655AQV1_MYCTX</name>
<evidence type="ECO:0000313" key="3">
    <source>
        <dbReference type="Proteomes" id="UP000048948"/>
    </source>
</evidence>
<evidence type="ECO:0000313" key="2">
    <source>
        <dbReference type="EMBL" id="CKT60226.1"/>
    </source>
</evidence>
<evidence type="ECO:0000256" key="1">
    <source>
        <dbReference type="SAM" id="MobiDB-lite"/>
    </source>
</evidence>
<organism evidence="2 3">
    <name type="scientific">Mycobacterium tuberculosis</name>
    <dbReference type="NCBI Taxonomy" id="1773"/>
    <lineage>
        <taxon>Bacteria</taxon>
        <taxon>Bacillati</taxon>
        <taxon>Actinomycetota</taxon>
        <taxon>Actinomycetes</taxon>
        <taxon>Mycobacteriales</taxon>
        <taxon>Mycobacteriaceae</taxon>
        <taxon>Mycobacterium</taxon>
        <taxon>Mycobacterium tuberculosis complex</taxon>
    </lineage>
</organism>
<gene>
    <name evidence="2" type="ORF">ERS027646_03869</name>
</gene>
<reference evidence="2 3" key="1">
    <citation type="submission" date="2015-03" db="EMBL/GenBank/DDBJ databases">
        <authorList>
            <consortium name="Pathogen Informatics"/>
        </authorList>
    </citation>
    <scope>NUCLEOTIDE SEQUENCE [LARGE SCALE GENOMIC DNA]</scope>
    <source>
        <strain evidence="2 3">Bir 172</strain>
    </source>
</reference>